<sequence>MRHLVECTTLLFLFVWLAGHQKAISLYTPYIEENGRVQRAIDAEKCSETAMAPFITSYFSKEQLDYQKMFITDLLFGREMYLPPEDKGNPLLELCKAYKESMNNLAKCPPSTSAYYDKRRFVLFNFECIDHFTDMADMKVCTISSTTSAGKQCSQTCDRFRPVTARQMQLLPGKEIQKIFDRVNMTTLYNESCRFVNCFIDCLTKAMESRCNKKSADLYLQESQIAFKTLNQIYAELEMTEDDWPTPCRELGFKKR</sequence>
<evidence type="ECO:0000313" key="3">
    <source>
        <dbReference type="Proteomes" id="UP000030764"/>
    </source>
</evidence>
<reference evidence="2 3" key="1">
    <citation type="journal article" date="2014" name="Nat. Genet.">
        <title>Genome and transcriptome of the porcine whipworm Trichuris suis.</title>
        <authorList>
            <person name="Jex A.R."/>
            <person name="Nejsum P."/>
            <person name="Schwarz E.M."/>
            <person name="Hu L."/>
            <person name="Young N.D."/>
            <person name="Hall R.S."/>
            <person name="Korhonen P.K."/>
            <person name="Liao S."/>
            <person name="Thamsborg S."/>
            <person name="Xia J."/>
            <person name="Xu P."/>
            <person name="Wang S."/>
            <person name="Scheerlinck J.P."/>
            <person name="Hofmann A."/>
            <person name="Sternberg P.W."/>
            <person name="Wang J."/>
            <person name="Gasser R.B."/>
        </authorList>
    </citation>
    <scope>NUCLEOTIDE SEQUENCE [LARGE SCALE GENOMIC DNA]</scope>
    <source>
        <strain evidence="2">DCEP-RM93M</strain>
    </source>
</reference>
<evidence type="ECO:0000256" key="1">
    <source>
        <dbReference type="SAM" id="SignalP"/>
    </source>
</evidence>
<dbReference type="PANTHER" id="PTHR36944">
    <property type="entry name" value="PROTEIN CBG02791-RELATED"/>
    <property type="match status" value="1"/>
</dbReference>
<evidence type="ECO:0008006" key="4">
    <source>
        <dbReference type="Google" id="ProtNLM"/>
    </source>
</evidence>
<keyword evidence="1" id="KW-0732">Signal</keyword>
<dbReference type="EMBL" id="KL363209">
    <property type="protein sequence ID" value="KFD54246.1"/>
    <property type="molecule type" value="Genomic_DNA"/>
</dbReference>
<name>A0A085MAK0_9BILA</name>
<protein>
    <recommendedName>
        <fullName evidence="4">Chondroitin proteoglycan 4 domain-containing protein</fullName>
    </recommendedName>
</protein>
<feature type="chain" id="PRO_5001795104" description="Chondroitin proteoglycan 4 domain-containing protein" evidence="1">
    <location>
        <begin position="26"/>
        <end position="256"/>
    </location>
</feature>
<keyword evidence="3" id="KW-1185">Reference proteome</keyword>
<gene>
    <name evidence="2" type="ORF">M513_04788</name>
</gene>
<feature type="signal peptide" evidence="1">
    <location>
        <begin position="1"/>
        <end position="25"/>
    </location>
</feature>
<evidence type="ECO:0000313" key="2">
    <source>
        <dbReference type="EMBL" id="KFD54246.1"/>
    </source>
</evidence>
<dbReference type="Proteomes" id="UP000030764">
    <property type="component" value="Unassembled WGS sequence"/>
</dbReference>
<accession>A0A085MAK0</accession>
<dbReference type="AlphaFoldDB" id="A0A085MAK0"/>
<organism evidence="2 3">
    <name type="scientific">Trichuris suis</name>
    <name type="common">pig whipworm</name>
    <dbReference type="NCBI Taxonomy" id="68888"/>
    <lineage>
        <taxon>Eukaryota</taxon>
        <taxon>Metazoa</taxon>
        <taxon>Ecdysozoa</taxon>
        <taxon>Nematoda</taxon>
        <taxon>Enoplea</taxon>
        <taxon>Dorylaimia</taxon>
        <taxon>Trichinellida</taxon>
        <taxon>Trichuridae</taxon>
        <taxon>Trichuris</taxon>
    </lineage>
</organism>
<proteinExistence type="predicted"/>